<dbReference type="Proteomes" id="UP000182063">
    <property type="component" value="Chromosome"/>
</dbReference>
<dbReference type="KEGG" id="sphj:BSL82_03905"/>
<reference evidence="2" key="1">
    <citation type="submission" date="2016-11" db="EMBL/GenBank/DDBJ databases">
        <title>Complete Genome Sequence of alachlor-degrading Sphingomonas sp. strain JJ-A5.</title>
        <authorList>
            <person name="Lee H."/>
            <person name="Ka J.-O."/>
        </authorList>
    </citation>
    <scope>NUCLEOTIDE SEQUENCE [LARGE SCALE GENOMIC DNA]</scope>
    <source>
        <strain evidence="2">JJ-A5</strain>
    </source>
</reference>
<evidence type="ECO:0000313" key="1">
    <source>
        <dbReference type="EMBL" id="API58562.1"/>
    </source>
</evidence>
<evidence type="ECO:0000313" key="2">
    <source>
        <dbReference type="Proteomes" id="UP000182063"/>
    </source>
</evidence>
<dbReference type="EMBL" id="CP018221">
    <property type="protein sequence ID" value="API58562.1"/>
    <property type="molecule type" value="Genomic_DNA"/>
</dbReference>
<organism evidence="1 2">
    <name type="scientific">Tardibacter chloracetimidivorans</name>
    <dbReference type="NCBI Taxonomy" id="1921510"/>
    <lineage>
        <taxon>Bacteria</taxon>
        <taxon>Pseudomonadati</taxon>
        <taxon>Pseudomonadota</taxon>
        <taxon>Alphaproteobacteria</taxon>
        <taxon>Sphingomonadales</taxon>
        <taxon>Sphingomonadaceae</taxon>
        <taxon>Tardibacter</taxon>
    </lineage>
</organism>
<name>A0A1L3ZSF2_9SPHN</name>
<accession>A0A1L3ZSF2</accession>
<sequence length="92" mass="10663">MSFDRPPRLDRPGSHKRVQSLVAQLDHLAADMTDEQLEQGMVEAHKACIEAYRHIEDAYTAYLTPSHRYFAFERALNQRRLRAAHPDVPFSN</sequence>
<dbReference type="AlphaFoldDB" id="A0A1L3ZSF2"/>
<dbReference type="STRING" id="1921510.BSL82_03905"/>
<protein>
    <submittedName>
        <fullName evidence="1">Uncharacterized protein</fullName>
    </submittedName>
</protein>
<gene>
    <name evidence="1" type="ORF">BSL82_03905</name>
</gene>
<proteinExistence type="predicted"/>
<keyword evidence="2" id="KW-1185">Reference proteome</keyword>